<evidence type="ECO:0000313" key="3">
    <source>
        <dbReference type="Proteomes" id="UP000009376"/>
    </source>
</evidence>
<protein>
    <submittedName>
        <fullName evidence="2">Uncharacterized protein</fullName>
    </submittedName>
</protein>
<dbReference type="EMBL" id="GG745593">
    <property type="protein sequence ID" value="EFD92455.1"/>
    <property type="molecule type" value="Genomic_DNA"/>
</dbReference>
<keyword evidence="1" id="KW-0472">Membrane</keyword>
<evidence type="ECO:0000256" key="1">
    <source>
        <dbReference type="SAM" id="Phobius"/>
    </source>
</evidence>
<name>D6GWF5_PARA5</name>
<gene>
    <name evidence="2" type="ORF">BJBARM5_0837</name>
</gene>
<sequence>MEVNLRKFSDIIDKHHKKIIAIWIIIFLISIPVAIHLFSVVSYNVTSSSNNSSSGNSVQLIVSVSNNSFSNSSKSFFERISDAFTYRNITSIYSVEYNILNSSYYTIKKNSEIALSLAYSKYNLTPKTAPKSINNTIIEKNVGLMTGSGEMIPFIDRDLLKNVKVIKLSGTGMNGAYIDKLRQEVYSNIIPSYGHFYGKSSIGFLDENNLDYYPTFPFQII</sequence>
<proteinExistence type="predicted"/>
<reference evidence="2 3" key="1">
    <citation type="journal article" date="2010" name="Proc. Natl. Acad. Sci. U.S.A.">
        <title>Enigmatic, ultrasmall, uncultivated Archaea.</title>
        <authorList>
            <person name="Baker B.J."/>
            <person name="Comolli L.R."/>
            <person name="Dick G.J."/>
            <person name="Hauser L.J."/>
            <person name="Hyatt D."/>
            <person name="Dill B.D."/>
            <person name="Land M.L."/>
            <person name="Verberkmoes N.C."/>
            <person name="Hettich R.L."/>
            <person name="Banfield J.F."/>
        </authorList>
    </citation>
    <scope>NUCLEOTIDE SEQUENCE [LARGE SCALE GENOMIC DNA]</scope>
</reference>
<organism evidence="2 3">
    <name type="scientific">Candidatus Parvarchaeum acidophilus ARMAN-5</name>
    <dbReference type="NCBI Taxonomy" id="662762"/>
    <lineage>
        <taxon>Archaea</taxon>
        <taxon>Candidatus Parvarchaeota</taxon>
        <taxon>Candidatus Parvarchaeum</taxon>
    </lineage>
</organism>
<keyword evidence="1" id="KW-0812">Transmembrane</keyword>
<dbReference type="AlphaFoldDB" id="D6GWF5"/>
<evidence type="ECO:0000313" key="2">
    <source>
        <dbReference type="EMBL" id="EFD92455.1"/>
    </source>
</evidence>
<feature type="transmembrane region" description="Helical" evidence="1">
    <location>
        <begin position="20"/>
        <end position="43"/>
    </location>
</feature>
<dbReference type="Proteomes" id="UP000009376">
    <property type="component" value="Unassembled WGS sequence"/>
</dbReference>
<keyword evidence="1" id="KW-1133">Transmembrane helix</keyword>
<accession>D6GWF5</accession>